<feature type="region of interest" description="Disordered" evidence="2">
    <location>
        <begin position="362"/>
        <end position="387"/>
    </location>
</feature>
<evidence type="ECO:0000256" key="1">
    <source>
        <dbReference type="SAM" id="Coils"/>
    </source>
</evidence>
<feature type="compositionally biased region" description="Low complexity" evidence="2">
    <location>
        <begin position="375"/>
        <end position="387"/>
    </location>
</feature>
<evidence type="ECO:0000313" key="3">
    <source>
        <dbReference type="EMBL" id="CAD8211674.1"/>
    </source>
</evidence>
<dbReference type="Proteomes" id="UP000683925">
    <property type="component" value="Unassembled WGS sequence"/>
</dbReference>
<sequence>MLKQQNQLNTPSTQFTVRTPEKNMAATPHQIQSDIYNYTPHGSRGIILLPSQSNHQLPGTLIPQWDVQADTQSPVKGYDMNSLANIEENMKLIIQKHDELSVELKQEKQQRLDIESKFQHLQQKNQELEEELNKQKQICKQMEYFSKELESKLQNQVTTTSSHSSIENENQQNMFRQVENQMIELKKQFEKEKLKSSNESDRLIKEFKIIYQEQKNLNQKLLDENIQLQKAIRSIKQSSKELQKSSSNLLDEAKLRNIVELFYFDNNEECLNLIPTEQQMEAMKILKQISSSQNSKKQKDQTGNKSSAKKELKNQQEQLIGEIKSQMGKFSDQKNIKQKDLIKLQQESEELKRQLDWVESQMKEIDQSPKHNSHKNSNVSFKNNNFY</sequence>
<keyword evidence="4" id="KW-1185">Reference proteome</keyword>
<proteinExistence type="predicted"/>
<feature type="coiled-coil region" evidence="1">
    <location>
        <begin position="168"/>
        <end position="238"/>
    </location>
</feature>
<feature type="compositionally biased region" description="Basic and acidic residues" evidence="2">
    <location>
        <begin position="297"/>
        <end position="314"/>
    </location>
</feature>
<reference evidence="3" key="1">
    <citation type="submission" date="2021-01" db="EMBL/GenBank/DDBJ databases">
        <authorList>
            <consortium name="Genoscope - CEA"/>
            <person name="William W."/>
        </authorList>
    </citation>
    <scope>NUCLEOTIDE SEQUENCE</scope>
</reference>
<accession>A0A8S1YKU7</accession>
<dbReference type="AlphaFoldDB" id="A0A8S1YKU7"/>
<feature type="region of interest" description="Disordered" evidence="2">
    <location>
        <begin position="289"/>
        <end position="315"/>
    </location>
</feature>
<feature type="coiled-coil region" evidence="1">
    <location>
        <begin position="83"/>
        <end position="141"/>
    </location>
</feature>
<name>A0A8S1YKU7_PAROT</name>
<evidence type="ECO:0000256" key="2">
    <source>
        <dbReference type="SAM" id="MobiDB-lite"/>
    </source>
</evidence>
<keyword evidence="1" id="KW-0175">Coiled coil</keyword>
<dbReference type="OrthoDB" id="310737at2759"/>
<organism evidence="3 4">
    <name type="scientific">Paramecium octaurelia</name>
    <dbReference type="NCBI Taxonomy" id="43137"/>
    <lineage>
        <taxon>Eukaryota</taxon>
        <taxon>Sar</taxon>
        <taxon>Alveolata</taxon>
        <taxon>Ciliophora</taxon>
        <taxon>Intramacronucleata</taxon>
        <taxon>Oligohymenophorea</taxon>
        <taxon>Peniculida</taxon>
        <taxon>Parameciidae</taxon>
        <taxon>Paramecium</taxon>
    </lineage>
</organism>
<evidence type="ECO:0000313" key="4">
    <source>
        <dbReference type="Proteomes" id="UP000683925"/>
    </source>
</evidence>
<gene>
    <name evidence="3" type="ORF">POCTA_138.1.T1550038</name>
</gene>
<protein>
    <submittedName>
        <fullName evidence="3">Uncharacterized protein</fullName>
    </submittedName>
</protein>
<comment type="caution">
    <text evidence="3">The sequence shown here is derived from an EMBL/GenBank/DDBJ whole genome shotgun (WGS) entry which is preliminary data.</text>
</comment>
<dbReference type="OMA" id="QICKQME"/>
<dbReference type="EMBL" id="CAJJDP010000157">
    <property type="protein sequence ID" value="CAD8211674.1"/>
    <property type="molecule type" value="Genomic_DNA"/>
</dbReference>